<protein>
    <recommendedName>
        <fullName evidence="2">Aspartate/ornithine carbamoyltransferase carbamoyl-P binding domain-containing protein</fullName>
    </recommendedName>
</protein>
<dbReference type="PRINTS" id="PR00101">
    <property type="entry name" value="ATCASE"/>
</dbReference>
<name>A0A382U4B4_9ZZZZ</name>
<dbReference type="GO" id="GO:0016743">
    <property type="term" value="F:carboxyl- or carbamoyltransferase activity"/>
    <property type="evidence" value="ECO:0007669"/>
    <property type="project" value="InterPro"/>
</dbReference>
<dbReference type="Pfam" id="PF02729">
    <property type="entry name" value="OTCace_N"/>
    <property type="match status" value="1"/>
</dbReference>
<dbReference type="PANTHER" id="PTHR45753:SF6">
    <property type="entry name" value="ASPARTATE CARBAMOYLTRANSFERASE"/>
    <property type="match status" value="1"/>
</dbReference>
<feature type="domain" description="Aspartate/ornithine carbamoyltransferase carbamoyl-P binding" evidence="2">
    <location>
        <begin position="2"/>
        <end position="146"/>
    </location>
</feature>
<reference evidence="3" key="1">
    <citation type="submission" date="2018-05" db="EMBL/GenBank/DDBJ databases">
        <authorList>
            <person name="Lanie J.A."/>
            <person name="Ng W.-L."/>
            <person name="Kazmierczak K.M."/>
            <person name="Andrzejewski T.M."/>
            <person name="Davidsen T.M."/>
            <person name="Wayne K.J."/>
            <person name="Tettelin H."/>
            <person name="Glass J.I."/>
            <person name="Rusch D."/>
            <person name="Podicherti R."/>
            <person name="Tsui H.-C.T."/>
            <person name="Winkler M.E."/>
        </authorList>
    </citation>
    <scope>NUCLEOTIDE SEQUENCE</scope>
</reference>
<dbReference type="InterPro" id="IPR006130">
    <property type="entry name" value="Asp/Orn_carbamoylTrfase"/>
</dbReference>
<evidence type="ECO:0000256" key="1">
    <source>
        <dbReference type="ARBA" id="ARBA00022679"/>
    </source>
</evidence>
<dbReference type="PROSITE" id="PS00097">
    <property type="entry name" value="CARBAMOYLTRANSFERASE"/>
    <property type="match status" value="1"/>
</dbReference>
<evidence type="ECO:0000313" key="3">
    <source>
        <dbReference type="EMBL" id="SVD28755.1"/>
    </source>
</evidence>
<accession>A0A382U4B4</accession>
<dbReference type="InterPro" id="IPR036901">
    <property type="entry name" value="Asp/Orn_carbamoylTrfase_sf"/>
</dbReference>
<evidence type="ECO:0000259" key="2">
    <source>
        <dbReference type="Pfam" id="PF02729"/>
    </source>
</evidence>
<dbReference type="AlphaFoldDB" id="A0A382U4B4"/>
<dbReference type="SUPFAM" id="SSF53671">
    <property type="entry name" value="Aspartate/ornithine carbamoyltransferase"/>
    <property type="match status" value="1"/>
</dbReference>
<sequence>MKHLLYLKDLNQETINQILDTADNFLDHENQPFGSENILEHKTLANLFFEPSTRTRSTFEIASKKLGADVINIDEEHSSRTKGETLIDTIKTLEAMGISYFVIRNKQGGIFKKIINSIEKGTHLISAGESHISHPTQGLLDLVTIKRNKKSFTNIKVAILGDISHSRVTRSLYEGLQIMNTGKIILISPIEYKPDMSIFKSAAYTDNINQGLKNADVVVTLR</sequence>
<organism evidence="3">
    <name type="scientific">marine metagenome</name>
    <dbReference type="NCBI Taxonomy" id="408172"/>
    <lineage>
        <taxon>unclassified sequences</taxon>
        <taxon>metagenomes</taxon>
        <taxon>ecological metagenomes</taxon>
    </lineage>
</organism>
<dbReference type="GO" id="GO:0005829">
    <property type="term" value="C:cytosol"/>
    <property type="evidence" value="ECO:0007669"/>
    <property type="project" value="TreeGrafter"/>
</dbReference>
<dbReference type="PANTHER" id="PTHR45753">
    <property type="entry name" value="ORNITHINE CARBAMOYLTRANSFERASE, MITOCHONDRIAL"/>
    <property type="match status" value="1"/>
</dbReference>
<dbReference type="GO" id="GO:0006520">
    <property type="term" value="P:amino acid metabolic process"/>
    <property type="evidence" value="ECO:0007669"/>
    <property type="project" value="InterPro"/>
</dbReference>
<feature type="non-terminal residue" evidence="3">
    <location>
        <position position="222"/>
    </location>
</feature>
<keyword evidence="1" id="KW-0808">Transferase</keyword>
<gene>
    <name evidence="3" type="ORF">METZ01_LOCUS381609</name>
</gene>
<dbReference type="PRINTS" id="PR00100">
    <property type="entry name" value="AOTCASE"/>
</dbReference>
<proteinExistence type="predicted"/>
<dbReference type="Gene3D" id="3.40.50.1370">
    <property type="entry name" value="Aspartate/ornithine carbamoyltransferase"/>
    <property type="match status" value="2"/>
</dbReference>
<dbReference type="InterPro" id="IPR006132">
    <property type="entry name" value="Asp/Orn_carbamoyltranf_P-bd"/>
</dbReference>
<dbReference type="GO" id="GO:0016597">
    <property type="term" value="F:amino acid binding"/>
    <property type="evidence" value="ECO:0007669"/>
    <property type="project" value="InterPro"/>
</dbReference>
<dbReference type="EMBL" id="UINC01141176">
    <property type="protein sequence ID" value="SVD28755.1"/>
    <property type="molecule type" value="Genomic_DNA"/>
</dbReference>